<feature type="region of interest" description="Disordered" evidence="8">
    <location>
        <begin position="315"/>
        <end position="574"/>
    </location>
</feature>
<feature type="compositionally biased region" description="Low complexity" evidence="8">
    <location>
        <begin position="730"/>
        <end position="745"/>
    </location>
</feature>
<feature type="region of interest" description="Disordered" evidence="8">
    <location>
        <begin position="680"/>
        <end position="775"/>
    </location>
</feature>
<evidence type="ECO:0000256" key="5">
    <source>
        <dbReference type="ARBA" id="ARBA00022553"/>
    </source>
</evidence>
<comment type="caution">
    <text evidence="10">The sequence shown here is derived from an EMBL/GenBank/DDBJ whole genome shotgun (WGS) entry which is preliminary data.</text>
</comment>
<feature type="compositionally biased region" description="Basic and acidic residues" evidence="8">
    <location>
        <begin position="469"/>
        <end position="517"/>
    </location>
</feature>
<keyword evidence="6" id="KW-0694">RNA-binding</keyword>
<dbReference type="PANTHER" id="PTHR23253">
    <property type="entry name" value="EUKARYOTIC TRANSLATION INITIATION FACTOR 4 GAMMA"/>
    <property type="match status" value="1"/>
</dbReference>
<sequence>MSKPSSTSDKAPSQAPANASAWSRGPPASNPSSNVASSSPSPSNDAPGSNPVAIGKKGSLMVGGNSDVPRGQPQRLQNADNAGNLAFGTVDSPNPLLSSSPAAPSTTGGHLADAVKSFGSIDAETTATGSSMIRPPRRTSGSTPADAPAARKKLDVHSLFAGKPQQAGSGSSMSPPPQQGSPAAHDRRQSLGQSSFPSNGMPYQQMPGQPHLRPPQGMQGQPRSPVMGGQPQFNPQQSFRVPQNQQQAVRPGNGPMGVPRPMMGQQMPYGMPYNQSPGGYQMMHPQGNYYVSGLTAPVTDPSQYGVSYEQNQYGMPQQWMPQQHSPNMPLSPRSAQAQLGQPSPTPPNAQLPGSAGGSPMPTPPSRPQSLVGGQSTSSPMPTTPSRPLQPGTPFTPQAPAPQTPGLSPGAAAFTPRPKQVIKIARPDGTPVNLSEEAAAAKGPTASSTPETPEEPPRKKMPTLPVLVRMESEEQKKARLAEEEKLKKIKEQEEKEEAERKERRERREKEEAERKAKQEEEEQMAKAAEAAKQEAEEVVEAEKSAEEPKPALTDKEKQDELRRSLMTPAASVVSSPLASPALAAAGLPAKPLSALNPASGSRRPTPSSLDIKSTPSALSSAKPIENLGSIEYPASVKPQSAELNAKSEPGKFRYDRDFLMQFMEVCKDKPDSLPNLEEIGLEADTSSGFGQSRRGNRGPMGSSSRTAPGLGMPMGSGRPFTGNPMGSFGYSGRQGSSGGMPRPRSGPSGGMHMSRPPRGSSGRGHPRKPQNEPDVAPLQVSANAWVNARSAGTDEKSPVYIERKVKALLNKLTEEKFDSISKQILEWANKSREETDGMTLKLVIKLVFEKSTDEAHWSAMYAKLCRLLLDQLDPAVTEVIDGKSVSGGSLFRKYLLGRCQADFEAGWKAREEAALAAMSTNEADKQAAAQSNEGDAPLMSDEYYALQKAKRRGLGLVQLIGELYKLEMLSRGVIRECLVRLLGNVEKPDEEDLESTCKLLTTVGKQFEASSTQPLDPVFDRLKAIVKNDSISSRIRFMVMDVIDLRKNKWQSRKEVVPTTIAQIHQQAARENAEKAQAARESISRGGSRAGHSRREGPQPGEWQSVGATGPRPPQRPTDYSNLGRGVSSAGMAAAPTFGPSGVFARGKKGSASGSTPPLSRHSSTTNMSNMFNILNETGDSAGDAAEAPQRKKLQLAPRTKPLPSKEGSDEESEGEGEVEMTEEAAKNKIKMDAQELWGEKDSGGSRNPEDIVEYYRALPSEYRHLLSEKLCDDVFRIAKLRDAEVVAKGWSAALKENAASLDDLKKGLEGRMPTLDDDAIDFPQAYKAIATIMRSLDLNAEDIDALVAMIDVYGEPKITPKMKLEKALGQVDEEAASA</sequence>
<dbReference type="Proteomes" id="UP000002748">
    <property type="component" value="Unassembled WGS sequence"/>
</dbReference>
<dbReference type="Pfam" id="PF12152">
    <property type="entry name" value="eIF_4G1"/>
    <property type="match status" value="1"/>
</dbReference>
<evidence type="ECO:0000256" key="8">
    <source>
        <dbReference type="SAM" id="MobiDB-lite"/>
    </source>
</evidence>
<dbReference type="PANTHER" id="PTHR23253:SF9">
    <property type="entry name" value="EUKARYOTIC TRANSLATION INITIATION FACTOR 4 GAMMA 2"/>
    <property type="match status" value="1"/>
</dbReference>
<keyword evidence="4 10" id="KW-0396">Initiation factor</keyword>
<dbReference type="Pfam" id="PF02854">
    <property type="entry name" value="MIF4G"/>
    <property type="match status" value="1"/>
</dbReference>
<dbReference type="VEuPathDB" id="FungiDB:A1Q1_06072"/>
<dbReference type="InterPro" id="IPR036211">
    <property type="entry name" value="eIF4G_eIF4E-bd_sf"/>
</dbReference>
<keyword evidence="7" id="KW-0648">Protein biosynthesis</keyword>
<dbReference type="GO" id="GO:0003743">
    <property type="term" value="F:translation initiation factor activity"/>
    <property type="evidence" value="ECO:0007669"/>
    <property type="project" value="UniProtKB-KW"/>
</dbReference>
<feature type="compositionally biased region" description="Low complexity" evidence="8">
    <location>
        <begin position="375"/>
        <end position="395"/>
    </location>
</feature>
<evidence type="ECO:0000313" key="10">
    <source>
        <dbReference type="EMBL" id="EJT45456.1"/>
    </source>
</evidence>
<feature type="compositionally biased region" description="Polar residues" evidence="8">
    <location>
        <begin position="231"/>
        <end position="248"/>
    </location>
</feature>
<feature type="compositionally biased region" description="Low complexity" evidence="8">
    <location>
        <begin position="259"/>
        <end position="270"/>
    </location>
</feature>
<feature type="region of interest" description="Disordered" evidence="8">
    <location>
        <begin position="1066"/>
        <end position="1225"/>
    </location>
</feature>
<dbReference type="InterPro" id="IPR016024">
    <property type="entry name" value="ARM-type_fold"/>
</dbReference>
<evidence type="ECO:0000256" key="2">
    <source>
        <dbReference type="ARBA" id="ARBA00005775"/>
    </source>
</evidence>
<dbReference type="FunFam" id="1.25.40.180:FF:000020">
    <property type="entry name" value="Eukaryotic translation initiation factor subunit"/>
    <property type="match status" value="1"/>
</dbReference>
<evidence type="ECO:0000256" key="3">
    <source>
        <dbReference type="ARBA" id="ARBA00022490"/>
    </source>
</evidence>
<feature type="compositionally biased region" description="Polar residues" evidence="8">
    <location>
        <begin position="315"/>
        <end position="342"/>
    </location>
</feature>
<dbReference type="OrthoDB" id="514777at2759"/>
<organism evidence="10 11">
    <name type="scientific">Trichosporon asahii var. asahii (strain ATCC 90039 / CBS 2479 / JCM 2466 / KCTC 7840 / NBRC 103889/ NCYC 2677 / UAMH 7654)</name>
    <name type="common">Yeast</name>
    <dbReference type="NCBI Taxonomy" id="1186058"/>
    <lineage>
        <taxon>Eukaryota</taxon>
        <taxon>Fungi</taxon>
        <taxon>Dikarya</taxon>
        <taxon>Basidiomycota</taxon>
        <taxon>Agaricomycotina</taxon>
        <taxon>Tremellomycetes</taxon>
        <taxon>Trichosporonales</taxon>
        <taxon>Trichosporonaceae</taxon>
        <taxon>Trichosporon</taxon>
    </lineage>
</organism>
<dbReference type="RefSeq" id="XP_014176756.1">
    <property type="nucleotide sequence ID" value="XM_014321281.1"/>
</dbReference>
<feature type="compositionally biased region" description="Acidic residues" evidence="8">
    <location>
        <begin position="1208"/>
        <end position="1222"/>
    </location>
</feature>
<accession>J5SG03</accession>
<dbReference type="Gene3D" id="1.20.970.30">
    <property type="entry name" value="eIF4G, eIF4E-binding domain"/>
    <property type="match status" value="1"/>
</dbReference>
<dbReference type="HOGENOM" id="CLU_002459_2_1_1"/>
<dbReference type="SMART" id="SM00543">
    <property type="entry name" value="MIF4G"/>
    <property type="match status" value="1"/>
</dbReference>
<evidence type="ECO:0000256" key="4">
    <source>
        <dbReference type="ARBA" id="ARBA00022540"/>
    </source>
</evidence>
<evidence type="ECO:0000256" key="1">
    <source>
        <dbReference type="ARBA" id="ARBA00004496"/>
    </source>
</evidence>
<evidence type="ECO:0000313" key="11">
    <source>
        <dbReference type="Proteomes" id="UP000002748"/>
    </source>
</evidence>
<dbReference type="SUPFAM" id="SSF101489">
    <property type="entry name" value="Eukaryotic initiation factor 4f subunit eIF4g, eIF4e-binding domain"/>
    <property type="match status" value="1"/>
</dbReference>
<dbReference type="InterPro" id="IPR003890">
    <property type="entry name" value="MIF4G-like_typ-3"/>
</dbReference>
<protein>
    <submittedName>
        <fullName evidence="10">Eukaryotic initiation factor 4F subunit</fullName>
    </submittedName>
</protein>
<dbReference type="GO" id="GO:0016281">
    <property type="term" value="C:eukaryotic translation initiation factor 4F complex"/>
    <property type="evidence" value="ECO:0007669"/>
    <property type="project" value="TreeGrafter"/>
</dbReference>
<evidence type="ECO:0000256" key="7">
    <source>
        <dbReference type="ARBA" id="ARBA00022917"/>
    </source>
</evidence>
<feature type="compositionally biased region" description="Basic and acidic residues" evidence="8">
    <location>
        <begin position="528"/>
        <end position="562"/>
    </location>
</feature>
<dbReference type="GO" id="GO:0010494">
    <property type="term" value="C:cytoplasmic stress granule"/>
    <property type="evidence" value="ECO:0007669"/>
    <property type="project" value="UniProtKB-ARBA"/>
</dbReference>
<keyword evidence="5" id="KW-0597">Phosphoprotein</keyword>
<feature type="compositionally biased region" description="Polar residues" evidence="8">
    <location>
        <begin position="1"/>
        <end position="21"/>
    </location>
</feature>
<dbReference type="EMBL" id="ALBS01000326">
    <property type="protein sequence ID" value="EJT45456.1"/>
    <property type="molecule type" value="Genomic_DNA"/>
</dbReference>
<feature type="compositionally biased region" description="Low complexity" evidence="8">
    <location>
        <begin position="92"/>
        <end position="105"/>
    </location>
</feature>
<feature type="domain" description="MIF4G" evidence="9">
    <location>
        <begin position="801"/>
        <end position="1048"/>
    </location>
</feature>
<feature type="compositionally biased region" description="Polar residues" evidence="8">
    <location>
        <begin position="595"/>
        <end position="618"/>
    </location>
</feature>
<feature type="compositionally biased region" description="Low complexity" evidence="8">
    <location>
        <begin position="164"/>
        <end position="173"/>
    </location>
</feature>
<name>J5SG03_TRIAS</name>
<feature type="compositionally biased region" description="Low complexity" evidence="8">
    <location>
        <begin position="26"/>
        <end position="51"/>
    </location>
</feature>
<feature type="region of interest" description="Disordered" evidence="8">
    <location>
        <begin position="590"/>
        <end position="624"/>
    </location>
</feature>
<dbReference type="SUPFAM" id="SSF48371">
    <property type="entry name" value="ARM repeat"/>
    <property type="match status" value="1"/>
</dbReference>
<comment type="similarity">
    <text evidence="2">Belongs to the eukaryotic initiation factor 4G family.</text>
</comment>
<evidence type="ECO:0000259" key="9">
    <source>
        <dbReference type="SMART" id="SM00543"/>
    </source>
</evidence>
<feature type="compositionally biased region" description="Polar residues" evidence="8">
    <location>
        <begin position="1151"/>
        <end position="1178"/>
    </location>
</feature>
<gene>
    <name evidence="10" type="ORF">A1Q1_06072</name>
</gene>
<feature type="region of interest" description="Disordered" evidence="8">
    <location>
        <begin position="1"/>
        <end position="270"/>
    </location>
</feature>
<dbReference type="GO" id="GO:0003729">
    <property type="term" value="F:mRNA binding"/>
    <property type="evidence" value="ECO:0007669"/>
    <property type="project" value="TreeGrafter"/>
</dbReference>
<dbReference type="GeneID" id="25989584"/>
<keyword evidence="3" id="KW-0963">Cytoplasm</keyword>
<dbReference type="InterPro" id="IPR022745">
    <property type="entry name" value="eIF4G1_eIF4E-bd"/>
</dbReference>
<feature type="compositionally biased region" description="Polar residues" evidence="8">
    <location>
        <begin position="190"/>
        <end position="202"/>
    </location>
</feature>
<dbReference type="KEGG" id="tasa:A1Q1_06072"/>
<comment type="subcellular location">
    <subcellularLocation>
        <location evidence="1">Cytoplasm</location>
    </subcellularLocation>
</comment>
<reference evidence="10 11" key="1">
    <citation type="journal article" date="2012" name="Eukaryot. Cell">
        <title>Draft genome sequence of CBS 2479, the standard type strain of Trichosporon asahii.</title>
        <authorList>
            <person name="Yang R.Y."/>
            <person name="Li H.T."/>
            <person name="Zhu H."/>
            <person name="Zhou G.P."/>
            <person name="Wang M."/>
            <person name="Wang L."/>
        </authorList>
    </citation>
    <scope>NUCLEOTIDE SEQUENCE [LARGE SCALE GENOMIC DNA]</scope>
    <source>
        <strain evidence="11">ATCC 90039 / CBS 2479 / JCM 2466 / KCTC 7840 / NCYC 2677 / UAMH 7654</strain>
    </source>
</reference>
<dbReference type="Gene3D" id="1.25.40.180">
    <property type="match status" value="2"/>
</dbReference>
<proteinExistence type="inferred from homology"/>
<evidence type="ECO:0000256" key="6">
    <source>
        <dbReference type="ARBA" id="ARBA00022884"/>
    </source>
</evidence>